<reference evidence="2 3" key="1">
    <citation type="submission" date="2018-05" db="EMBL/GenBank/DDBJ databases">
        <title>Draft genome of Methanospirillum lacunae Ki8-1.</title>
        <authorList>
            <person name="Dueholm M.S."/>
            <person name="Nielsen P.H."/>
            <person name="Bakmann L.F."/>
            <person name="Otzen D.E."/>
        </authorList>
    </citation>
    <scope>NUCLEOTIDE SEQUENCE [LARGE SCALE GENOMIC DNA]</scope>
    <source>
        <strain evidence="2 3">Ki8-1</strain>
    </source>
</reference>
<dbReference type="NCBIfam" id="TIGR03281">
    <property type="entry name" value="methan_mark_12"/>
    <property type="match status" value="1"/>
</dbReference>
<evidence type="ECO:0000313" key="3">
    <source>
        <dbReference type="Proteomes" id="UP000245657"/>
    </source>
</evidence>
<dbReference type="InterPro" id="IPR016735">
    <property type="entry name" value="Methan_mark_12"/>
</dbReference>
<dbReference type="RefSeq" id="WP_109967996.1">
    <property type="nucleotide sequence ID" value="NZ_CP176093.1"/>
</dbReference>
<sequence length="298" mass="31192">MFIGIDHGTTAMRFAGADACFKIPRKEATGFNMTDLARLTPHNTLDDIEGIAVTYSMGDNFSAITNIENLKNRGLVSREGAGEHTGGGTRVFDEIKRSGISAVAIPGLHRGSPTDPRFKAYSHQASPEKIGIAFEVSRHLGPDCIICDISSNTVSLLVKDGRIVGGLDACLFAPGRVHGALDLDAIRAIDTGTISANDAFLQAGVGKTLPDDQQIPALAMFAAMECASLALLSPGAPVALCGSLAEAVEPGVTQLLGTRPLVLDEWTAARGLASIAESVFKDKVSDIIGIPVDLTPIN</sequence>
<dbReference type="HAMAP" id="MF_01087">
    <property type="entry name" value="UPF0285"/>
    <property type="match status" value="1"/>
</dbReference>
<name>A0A2V2NBN9_9EURY</name>
<protein>
    <recommendedName>
        <fullName evidence="1">UPF0285 protein DK846_05795</fullName>
    </recommendedName>
</protein>
<dbReference type="EMBL" id="QGMY01000005">
    <property type="protein sequence ID" value="PWR72991.1"/>
    <property type="molecule type" value="Genomic_DNA"/>
</dbReference>
<dbReference type="OrthoDB" id="235676at2157"/>
<evidence type="ECO:0000313" key="2">
    <source>
        <dbReference type="EMBL" id="PWR72991.1"/>
    </source>
</evidence>
<proteinExistence type="inferred from homology"/>
<dbReference type="AlphaFoldDB" id="A0A2V2NBN9"/>
<dbReference type="Proteomes" id="UP000245657">
    <property type="component" value="Unassembled WGS sequence"/>
</dbReference>
<gene>
    <name evidence="2" type="ORF">DK846_05795</name>
</gene>
<comment type="caution">
    <text evidence="2">The sequence shown here is derived from an EMBL/GenBank/DDBJ whole genome shotgun (WGS) entry which is preliminary data.</text>
</comment>
<accession>A0A2V2NBN9</accession>
<evidence type="ECO:0000256" key="1">
    <source>
        <dbReference type="HAMAP-Rule" id="MF_01087"/>
    </source>
</evidence>
<organism evidence="2 3">
    <name type="scientific">Methanospirillum lacunae</name>
    <dbReference type="NCBI Taxonomy" id="668570"/>
    <lineage>
        <taxon>Archaea</taxon>
        <taxon>Methanobacteriati</taxon>
        <taxon>Methanobacteriota</taxon>
        <taxon>Stenosarchaea group</taxon>
        <taxon>Methanomicrobia</taxon>
        <taxon>Methanomicrobiales</taxon>
        <taxon>Methanospirillaceae</taxon>
        <taxon>Methanospirillum</taxon>
    </lineage>
</organism>
<comment type="similarity">
    <text evidence="1">Belongs to the UPF0285 family.</text>
</comment>
<keyword evidence="3" id="KW-1185">Reference proteome</keyword>
<dbReference type="GeneID" id="97548922"/>